<reference evidence="5" key="1">
    <citation type="submission" date="2021-11" db="EMBL/GenBank/DDBJ databases">
        <title>Draft genome sequence of Alcaligenes endophyticus type strain CCUG 75668T.</title>
        <authorList>
            <person name="Salva-Serra F."/>
            <person name="Duran R.E."/>
            <person name="Seeger M."/>
            <person name="Moore E.R.B."/>
            <person name="Jaen-Luchoro D."/>
        </authorList>
    </citation>
    <scope>NUCLEOTIDE SEQUENCE</scope>
    <source>
        <strain evidence="5">CCUG 75668</strain>
    </source>
</reference>
<organism evidence="5 6">
    <name type="scientific">Alcaligenes endophyticus</name>
    <dbReference type="NCBI Taxonomy" id="1929088"/>
    <lineage>
        <taxon>Bacteria</taxon>
        <taxon>Pseudomonadati</taxon>
        <taxon>Pseudomonadota</taxon>
        <taxon>Betaproteobacteria</taxon>
        <taxon>Burkholderiales</taxon>
        <taxon>Alcaligenaceae</taxon>
        <taxon>Alcaligenes</taxon>
    </lineage>
</organism>
<dbReference type="CDD" id="cd16841">
    <property type="entry name" value="RraA_family"/>
    <property type="match status" value="1"/>
</dbReference>
<comment type="caution">
    <text evidence="5">The sequence shown here is derived from an EMBL/GenBank/DDBJ whole genome shotgun (WGS) entry which is preliminary data.</text>
</comment>
<evidence type="ECO:0000313" key="5">
    <source>
        <dbReference type="EMBL" id="MDN4120336.1"/>
    </source>
</evidence>
<evidence type="ECO:0000256" key="4">
    <source>
        <dbReference type="ARBA" id="ARBA00030169"/>
    </source>
</evidence>
<dbReference type="Pfam" id="PF03737">
    <property type="entry name" value="RraA-like"/>
    <property type="match status" value="1"/>
</dbReference>
<evidence type="ECO:0000256" key="3">
    <source>
        <dbReference type="ARBA" id="ARBA00029596"/>
    </source>
</evidence>
<evidence type="ECO:0000313" key="6">
    <source>
        <dbReference type="Proteomes" id="UP001168613"/>
    </source>
</evidence>
<dbReference type="Gene3D" id="3.50.30.40">
    <property type="entry name" value="Ribonuclease E inhibitor RraA/RraA-like"/>
    <property type="match status" value="1"/>
</dbReference>
<comment type="cofactor">
    <cofactor evidence="1">
        <name>a divalent metal cation</name>
        <dbReference type="ChEBI" id="CHEBI:60240"/>
    </cofactor>
</comment>
<accession>A0ABT8EGC4</accession>
<name>A0ABT8EGC4_9BURK</name>
<dbReference type="RefSeq" id="WP_266122344.1">
    <property type="nucleotide sequence ID" value="NZ_JAJHNU010000001.1"/>
</dbReference>
<protein>
    <recommendedName>
        <fullName evidence="2">Putative 4-hydroxy-4-methyl-2-oxoglutarate aldolase</fullName>
    </recommendedName>
    <alternativeName>
        <fullName evidence="3">Regulator of ribonuclease activity homolog</fullName>
    </alternativeName>
    <alternativeName>
        <fullName evidence="4">RraA-like protein</fullName>
    </alternativeName>
</protein>
<dbReference type="SUPFAM" id="SSF89562">
    <property type="entry name" value="RraA-like"/>
    <property type="match status" value="1"/>
</dbReference>
<evidence type="ECO:0000256" key="2">
    <source>
        <dbReference type="ARBA" id="ARBA00016549"/>
    </source>
</evidence>
<keyword evidence="6" id="KW-1185">Reference proteome</keyword>
<gene>
    <name evidence="5" type="ORF">LMS43_03425</name>
</gene>
<sequence>MSDDLFELDGALGELAGISSSEASDAMYILGLPDSVLDPSVRLLCGQYLLGRAVTIGRVPLPENASVADQHPEFSLAIQEVIDTAPRGAVLVTAVQGVGTHANWGGNQALRAKQVGMLGVVTDGAVRDIAAMPELGMTVFAQSCSPRSGQNRFATTVKNQPVVCAGVVIRPGDILLGDADGVVVIAPQNALAVAEKAKDIALSEKKMHAHINAGGTLKEAVQRYKVKR</sequence>
<dbReference type="EMBL" id="JAJHNU010000001">
    <property type="protein sequence ID" value="MDN4120336.1"/>
    <property type="molecule type" value="Genomic_DNA"/>
</dbReference>
<evidence type="ECO:0000256" key="1">
    <source>
        <dbReference type="ARBA" id="ARBA00001968"/>
    </source>
</evidence>
<dbReference type="InterPro" id="IPR036704">
    <property type="entry name" value="RraA/RraA-like_sf"/>
</dbReference>
<dbReference type="PANTHER" id="PTHR33254:SF4">
    <property type="entry name" value="4-HYDROXY-4-METHYL-2-OXOGLUTARATE ALDOLASE 3-RELATED"/>
    <property type="match status" value="1"/>
</dbReference>
<dbReference type="PANTHER" id="PTHR33254">
    <property type="entry name" value="4-HYDROXY-4-METHYL-2-OXOGLUTARATE ALDOLASE 3-RELATED"/>
    <property type="match status" value="1"/>
</dbReference>
<dbReference type="Proteomes" id="UP001168613">
    <property type="component" value="Unassembled WGS sequence"/>
</dbReference>
<dbReference type="InterPro" id="IPR005493">
    <property type="entry name" value="RraA/RraA-like"/>
</dbReference>
<proteinExistence type="predicted"/>